<evidence type="ECO:0000256" key="1">
    <source>
        <dbReference type="SAM" id="Phobius"/>
    </source>
</evidence>
<keyword evidence="1" id="KW-0812">Transmembrane</keyword>
<feature type="transmembrane region" description="Helical" evidence="1">
    <location>
        <begin position="32"/>
        <end position="53"/>
    </location>
</feature>
<organism evidence="3">
    <name type="scientific">uncultured Solirubrobacterales bacterium</name>
    <dbReference type="NCBI Taxonomy" id="768556"/>
    <lineage>
        <taxon>Bacteria</taxon>
        <taxon>Bacillati</taxon>
        <taxon>Actinomycetota</taxon>
        <taxon>Thermoleophilia</taxon>
        <taxon>Solirubrobacterales</taxon>
        <taxon>environmental samples</taxon>
    </lineage>
</organism>
<name>A0A6J4S7B2_9ACTN</name>
<keyword evidence="1" id="KW-1133">Transmembrane helix</keyword>
<sequence>MSIGASIFLIAVGAILYFAVDLGSVGPVEISAVGVILMIAGIIGLIISLFLLSRATPRDRGIR</sequence>
<evidence type="ECO:0000259" key="2">
    <source>
        <dbReference type="Pfam" id="PF20059"/>
    </source>
</evidence>
<feature type="domain" description="DUF6458" evidence="2">
    <location>
        <begin position="1"/>
        <end position="56"/>
    </location>
</feature>
<feature type="transmembrane region" description="Helical" evidence="1">
    <location>
        <begin position="7"/>
        <end position="26"/>
    </location>
</feature>
<dbReference type="AlphaFoldDB" id="A0A6J4S7B2"/>
<protein>
    <recommendedName>
        <fullName evidence="2">DUF6458 domain-containing protein</fullName>
    </recommendedName>
</protein>
<proteinExistence type="predicted"/>
<keyword evidence="1" id="KW-0472">Membrane</keyword>
<dbReference type="EMBL" id="CADCVV010000045">
    <property type="protein sequence ID" value="CAA9488073.1"/>
    <property type="molecule type" value="Genomic_DNA"/>
</dbReference>
<dbReference type="Pfam" id="PF20059">
    <property type="entry name" value="DUF6458"/>
    <property type="match status" value="1"/>
</dbReference>
<gene>
    <name evidence="3" type="ORF">AVDCRST_MAG17-606</name>
</gene>
<reference evidence="3" key="1">
    <citation type="submission" date="2020-02" db="EMBL/GenBank/DDBJ databases">
        <authorList>
            <person name="Meier V. D."/>
        </authorList>
    </citation>
    <scope>NUCLEOTIDE SEQUENCE</scope>
    <source>
        <strain evidence="3">AVDCRST_MAG17</strain>
    </source>
</reference>
<dbReference type="InterPro" id="IPR045597">
    <property type="entry name" value="DUF6458"/>
</dbReference>
<evidence type="ECO:0000313" key="3">
    <source>
        <dbReference type="EMBL" id="CAA9488073.1"/>
    </source>
</evidence>
<accession>A0A6J4S7B2</accession>